<sequence length="100" mass="11702">MSHRYVEVELLNCYHCVNTRVYHPQLLESILFSRGIFPSQKTGQGSRQTRSKSHLRAEYTPGSDPQEHSLRQDPNLRSRVPRPDVYLGATFVPEDMFRER</sequence>
<keyword evidence="3" id="KW-1185">Reference proteome</keyword>
<feature type="compositionally biased region" description="Polar residues" evidence="1">
    <location>
        <begin position="39"/>
        <end position="48"/>
    </location>
</feature>
<proteinExistence type="predicted"/>
<evidence type="ECO:0000313" key="3">
    <source>
        <dbReference type="Proteomes" id="UP001590951"/>
    </source>
</evidence>
<feature type="region of interest" description="Disordered" evidence="1">
    <location>
        <begin position="38"/>
        <end position="82"/>
    </location>
</feature>
<dbReference type="EMBL" id="JBHFEH010000006">
    <property type="protein sequence ID" value="KAL2056851.1"/>
    <property type="molecule type" value="Genomic_DNA"/>
</dbReference>
<evidence type="ECO:0000313" key="2">
    <source>
        <dbReference type="EMBL" id="KAL2056851.1"/>
    </source>
</evidence>
<evidence type="ECO:0000256" key="1">
    <source>
        <dbReference type="SAM" id="MobiDB-lite"/>
    </source>
</evidence>
<organism evidence="2 3">
    <name type="scientific">Lepraria finkii</name>
    <dbReference type="NCBI Taxonomy" id="1340010"/>
    <lineage>
        <taxon>Eukaryota</taxon>
        <taxon>Fungi</taxon>
        <taxon>Dikarya</taxon>
        <taxon>Ascomycota</taxon>
        <taxon>Pezizomycotina</taxon>
        <taxon>Lecanoromycetes</taxon>
        <taxon>OSLEUM clade</taxon>
        <taxon>Lecanoromycetidae</taxon>
        <taxon>Lecanorales</taxon>
        <taxon>Lecanorineae</taxon>
        <taxon>Stereocaulaceae</taxon>
        <taxon>Lepraria</taxon>
    </lineage>
</organism>
<comment type="caution">
    <text evidence="2">The sequence shown here is derived from an EMBL/GenBank/DDBJ whole genome shotgun (WGS) entry which is preliminary data.</text>
</comment>
<protein>
    <submittedName>
        <fullName evidence="2">Uncharacterized protein</fullName>
    </submittedName>
</protein>
<name>A0ABR4BJ54_9LECA</name>
<accession>A0ABR4BJ54</accession>
<dbReference type="Proteomes" id="UP001590951">
    <property type="component" value="Unassembled WGS sequence"/>
</dbReference>
<feature type="compositionally biased region" description="Basic and acidic residues" evidence="1">
    <location>
        <begin position="65"/>
        <end position="76"/>
    </location>
</feature>
<gene>
    <name evidence="2" type="ORF">ABVK25_002590</name>
</gene>
<reference evidence="2 3" key="1">
    <citation type="submission" date="2024-09" db="EMBL/GenBank/DDBJ databases">
        <title>Rethinking Asexuality: The Enigmatic Case of Functional Sexual Genes in Lepraria (Stereocaulaceae).</title>
        <authorList>
            <person name="Doellman M."/>
            <person name="Sun Y."/>
            <person name="Barcenas-Pena A."/>
            <person name="Lumbsch H.T."/>
            <person name="Grewe F."/>
        </authorList>
    </citation>
    <scope>NUCLEOTIDE SEQUENCE [LARGE SCALE GENOMIC DNA]</scope>
    <source>
        <strain evidence="2 3">Grewe 0041</strain>
    </source>
</reference>